<name>A0A5N6PFG5_9ASTR</name>
<gene>
    <name evidence="1" type="ORF">E3N88_08007</name>
</gene>
<comment type="caution">
    <text evidence="1">The sequence shown here is derived from an EMBL/GenBank/DDBJ whole genome shotgun (WGS) entry which is preliminary data.</text>
</comment>
<keyword evidence="2" id="KW-1185">Reference proteome</keyword>
<evidence type="ECO:0000313" key="2">
    <source>
        <dbReference type="Proteomes" id="UP000326396"/>
    </source>
</evidence>
<dbReference type="EMBL" id="SZYD01000004">
    <property type="protein sequence ID" value="KAD6453302.1"/>
    <property type="molecule type" value="Genomic_DNA"/>
</dbReference>
<reference evidence="1 2" key="1">
    <citation type="submission" date="2019-05" db="EMBL/GenBank/DDBJ databases">
        <title>Mikania micrantha, genome provides insights into the molecular mechanism of rapid growth.</title>
        <authorList>
            <person name="Liu B."/>
        </authorList>
    </citation>
    <scope>NUCLEOTIDE SEQUENCE [LARGE SCALE GENOMIC DNA]</scope>
    <source>
        <strain evidence="1">NLD-2019</strain>
        <tissue evidence="1">Leaf</tissue>
    </source>
</reference>
<sequence length="114" mass="13033">MTVKTGRYTYGCAIELLDPYMYSETAGGYEKASKCNKWPEIFIKLGIDKIGEPSCTLDSRDEVIDINVEKPKEVEESKVKEETVQVEDFEDGELGLEEYDDLIFLDEDTYAINE</sequence>
<organism evidence="1 2">
    <name type="scientific">Mikania micrantha</name>
    <name type="common">bitter vine</name>
    <dbReference type="NCBI Taxonomy" id="192012"/>
    <lineage>
        <taxon>Eukaryota</taxon>
        <taxon>Viridiplantae</taxon>
        <taxon>Streptophyta</taxon>
        <taxon>Embryophyta</taxon>
        <taxon>Tracheophyta</taxon>
        <taxon>Spermatophyta</taxon>
        <taxon>Magnoliopsida</taxon>
        <taxon>eudicotyledons</taxon>
        <taxon>Gunneridae</taxon>
        <taxon>Pentapetalae</taxon>
        <taxon>asterids</taxon>
        <taxon>campanulids</taxon>
        <taxon>Asterales</taxon>
        <taxon>Asteraceae</taxon>
        <taxon>Asteroideae</taxon>
        <taxon>Heliantheae alliance</taxon>
        <taxon>Eupatorieae</taxon>
        <taxon>Mikania</taxon>
    </lineage>
</organism>
<accession>A0A5N6PFG5</accession>
<protein>
    <recommendedName>
        <fullName evidence="3">ARID domain-containing protein</fullName>
    </recommendedName>
</protein>
<proteinExistence type="predicted"/>
<dbReference type="AlphaFoldDB" id="A0A5N6PFG5"/>
<evidence type="ECO:0008006" key="3">
    <source>
        <dbReference type="Google" id="ProtNLM"/>
    </source>
</evidence>
<dbReference type="Proteomes" id="UP000326396">
    <property type="component" value="Linkage Group LG12"/>
</dbReference>
<evidence type="ECO:0000313" key="1">
    <source>
        <dbReference type="EMBL" id="KAD6453302.1"/>
    </source>
</evidence>